<feature type="region of interest" description="Disordered" evidence="5">
    <location>
        <begin position="1"/>
        <end position="36"/>
    </location>
</feature>
<keyword evidence="4" id="KW-0560">Oxidoreductase</keyword>
<dbReference type="SUPFAM" id="SSF51735">
    <property type="entry name" value="NAD(P)-binding Rossmann-fold domains"/>
    <property type="match status" value="1"/>
</dbReference>
<dbReference type="PANTHER" id="PTHR43189:SF2">
    <property type="entry name" value="GLUCOSE 1-DEHYDROGENASE"/>
    <property type="match status" value="1"/>
</dbReference>
<evidence type="ECO:0000256" key="3">
    <source>
        <dbReference type="ARBA" id="ARBA00022833"/>
    </source>
</evidence>
<dbReference type="Gene3D" id="3.90.180.10">
    <property type="entry name" value="Medium-chain alcohol dehydrogenases, catalytic domain"/>
    <property type="match status" value="1"/>
</dbReference>
<dbReference type="InterPro" id="IPR036291">
    <property type="entry name" value="NAD(P)-bd_dom_sf"/>
</dbReference>
<proteinExistence type="predicted"/>
<dbReference type="InterPro" id="IPR011032">
    <property type="entry name" value="GroES-like_sf"/>
</dbReference>
<evidence type="ECO:0000256" key="5">
    <source>
        <dbReference type="SAM" id="MobiDB-lite"/>
    </source>
</evidence>
<dbReference type="GO" id="GO:0046872">
    <property type="term" value="F:metal ion binding"/>
    <property type="evidence" value="ECO:0007669"/>
    <property type="project" value="UniProtKB-KW"/>
</dbReference>
<protein>
    <submittedName>
        <fullName evidence="8">Threonine dehydrogenase</fullName>
    </submittedName>
</protein>
<keyword evidence="3" id="KW-0862">Zinc</keyword>
<dbReference type="CDD" id="cd08230">
    <property type="entry name" value="glucose_DH"/>
    <property type="match status" value="1"/>
</dbReference>
<evidence type="ECO:0000313" key="8">
    <source>
        <dbReference type="EMBL" id="SCG55179.1"/>
    </source>
</evidence>
<dbReference type="Proteomes" id="UP000198221">
    <property type="component" value="Chromosome I"/>
</dbReference>
<gene>
    <name evidence="8" type="ORF">GA0070613_2510</name>
</gene>
<dbReference type="SUPFAM" id="SSF50129">
    <property type="entry name" value="GroES-like"/>
    <property type="match status" value="1"/>
</dbReference>
<dbReference type="EMBL" id="LT607754">
    <property type="protein sequence ID" value="SCG55179.1"/>
    <property type="molecule type" value="Genomic_DNA"/>
</dbReference>
<feature type="domain" description="Glucose dehydrogenase C-terminal" evidence="7">
    <location>
        <begin position="171"/>
        <end position="373"/>
    </location>
</feature>
<evidence type="ECO:0000259" key="6">
    <source>
        <dbReference type="Pfam" id="PF08240"/>
    </source>
</evidence>
<accession>A0A1C5IAL3</accession>
<dbReference type="PANTHER" id="PTHR43189">
    <property type="entry name" value="ZINC-TYPE ALCOHOL DEHYDROGENASE-LIKE PROTEIN C1198.01-RELATED"/>
    <property type="match status" value="1"/>
</dbReference>
<comment type="cofactor">
    <cofactor evidence="1">
        <name>Zn(2+)</name>
        <dbReference type="ChEBI" id="CHEBI:29105"/>
    </cofactor>
</comment>
<dbReference type="InterPro" id="IPR013154">
    <property type="entry name" value="ADH-like_N"/>
</dbReference>
<evidence type="ECO:0000259" key="7">
    <source>
        <dbReference type="Pfam" id="PF16912"/>
    </source>
</evidence>
<sequence length="375" mass="39794">MSGRPRSRPGELAAFPAGGLRAGKDEPVRAVSVSPRVPNSLQLTEDWPEPAPEEGAILVEALAVGICGTDLEIIAGAYGKAPPGQERLVLGHEALGRVLEDPTGTLQAGDLVAGIVRHPDPVPCPNCAVDEWDMCRNGQYTEHGIKALPGFARDRWRLQPKFAVGLDPVLAPVGMLLEPTSVVAKAWDHIERIGRRAEWKPQTVLVTGAGPIGLLAALLATQRELSVHVLDRATEGPKPELVRALGATYHATPVAELEFEPDVVVECTGAPVVVTDVMYKAGPTGIVCLTGVSSGGRTIDFDAGALNRALVLENNVVFGSVNANRRHWDLAAEALARADQAWLSSLITRRVPVGAYAEAYTPGPDDIKVVLDFTA</sequence>
<organism evidence="8 9">
    <name type="scientific">Micromonospora inositola</name>
    <dbReference type="NCBI Taxonomy" id="47865"/>
    <lineage>
        <taxon>Bacteria</taxon>
        <taxon>Bacillati</taxon>
        <taxon>Actinomycetota</taxon>
        <taxon>Actinomycetes</taxon>
        <taxon>Micromonosporales</taxon>
        <taxon>Micromonosporaceae</taxon>
        <taxon>Micromonospora</taxon>
    </lineage>
</organism>
<keyword evidence="9" id="KW-1185">Reference proteome</keyword>
<reference evidence="9" key="1">
    <citation type="submission" date="2016-06" db="EMBL/GenBank/DDBJ databases">
        <authorList>
            <person name="Varghese N."/>
            <person name="Submissions Spin"/>
        </authorList>
    </citation>
    <scope>NUCLEOTIDE SEQUENCE [LARGE SCALE GENOMIC DNA]</scope>
    <source>
        <strain evidence="9">DSM 43819</strain>
    </source>
</reference>
<feature type="domain" description="Alcohol dehydrogenase-like N-terminal" evidence="6">
    <location>
        <begin position="54"/>
        <end position="150"/>
    </location>
</feature>
<evidence type="ECO:0000256" key="1">
    <source>
        <dbReference type="ARBA" id="ARBA00001947"/>
    </source>
</evidence>
<evidence type="ECO:0000313" key="9">
    <source>
        <dbReference type="Proteomes" id="UP000198221"/>
    </source>
</evidence>
<dbReference type="Pfam" id="PF08240">
    <property type="entry name" value="ADH_N"/>
    <property type="match status" value="1"/>
</dbReference>
<dbReference type="AlphaFoldDB" id="A0A1C5IAL3"/>
<evidence type="ECO:0000256" key="4">
    <source>
        <dbReference type="ARBA" id="ARBA00023002"/>
    </source>
</evidence>
<dbReference type="GO" id="GO:0016491">
    <property type="term" value="F:oxidoreductase activity"/>
    <property type="evidence" value="ECO:0007669"/>
    <property type="project" value="UniProtKB-KW"/>
</dbReference>
<dbReference type="Gene3D" id="3.40.50.720">
    <property type="entry name" value="NAD(P)-binding Rossmann-like Domain"/>
    <property type="match status" value="1"/>
</dbReference>
<name>A0A1C5IAL3_9ACTN</name>
<dbReference type="Pfam" id="PF16912">
    <property type="entry name" value="Glu_dehyd_C"/>
    <property type="match status" value="1"/>
</dbReference>
<evidence type="ECO:0000256" key="2">
    <source>
        <dbReference type="ARBA" id="ARBA00022723"/>
    </source>
</evidence>
<keyword evidence="2" id="KW-0479">Metal-binding</keyword>
<dbReference type="InterPro" id="IPR031640">
    <property type="entry name" value="Glu_dehyd_C"/>
</dbReference>